<evidence type="ECO:0000256" key="1">
    <source>
        <dbReference type="SAM" id="Phobius"/>
    </source>
</evidence>
<reference evidence="2" key="1">
    <citation type="submission" date="2019-12" db="EMBL/GenBank/DDBJ databases">
        <title>Genome sequencing and annotation of Brassica cretica.</title>
        <authorList>
            <person name="Studholme D.J."/>
            <person name="Sarris P.F."/>
        </authorList>
    </citation>
    <scope>NUCLEOTIDE SEQUENCE</scope>
    <source>
        <strain evidence="2">PFS-001/15</strain>
        <tissue evidence="2">Leaf</tissue>
    </source>
</reference>
<feature type="transmembrane region" description="Helical" evidence="1">
    <location>
        <begin position="83"/>
        <end position="103"/>
    </location>
</feature>
<name>A0A8S9JFA2_BRACR</name>
<evidence type="ECO:0000313" key="2">
    <source>
        <dbReference type="EMBL" id="KAF2580738.1"/>
    </source>
</evidence>
<protein>
    <submittedName>
        <fullName evidence="2">Uncharacterized protein</fullName>
    </submittedName>
</protein>
<dbReference type="Proteomes" id="UP000712281">
    <property type="component" value="Unassembled WGS sequence"/>
</dbReference>
<dbReference type="AlphaFoldDB" id="A0A8S9JFA2"/>
<keyword evidence="1" id="KW-0472">Membrane</keyword>
<proteinExistence type="predicted"/>
<evidence type="ECO:0000313" key="3">
    <source>
        <dbReference type="Proteomes" id="UP000712281"/>
    </source>
</evidence>
<sequence>MLQRKKKKHDRVGCRFPESVFSVWQRRVVEVFNSLDLLPRRRCVSAKLALPLFGVEWWYLPLILSRRIFSQPLLFCLPGLRRFWVVCLPYLLFGFSAVSSVVVSQERHYGASIGSRYTPCLNFQYATLFDSTHSSLELRITLILFPTTSEVSFLLEGYFGILAVLPHGALIPIVRIYQSLCPTLYCLISTILSTLGLRDWPTWIHFWAPSQKASY</sequence>
<accession>A0A8S9JFA2</accession>
<keyword evidence="1" id="KW-1133">Transmembrane helix</keyword>
<dbReference type="EMBL" id="QGKW02001660">
    <property type="protein sequence ID" value="KAF2580738.1"/>
    <property type="molecule type" value="Genomic_DNA"/>
</dbReference>
<gene>
    <name evidence="2" type="ORF">F2Q68_00002238</name>
</gene>
<keyword evidence="1" id="KW-0812">Transmembrane</keyword>
<comment type="caution">
    <text evidence="2">The sequence shown here is derived from an EMBL/GenBank/DDBJ whole genome shotgun (WGS) entry which is preliminary data.</text>
</comment>
<organism evidence="2 3">
    <name type="scientific">Brassica cretica</name>
    <name type="common">Mustard</name>
    <dbReference type="NCBI Taxonomy" id="69181"/>
    <lineage>
        <taxon>Eukaryota</taxon>
        <taxon>Viridiplantae</taxon>
        <taxon>Streptophyta</taxon>
        <taxon>Embryophyta</taxon>
        <taxon>Tracheophyta</taxon>
        <taxon>Spermatophyta</taxon>
        <taxon>Magnoliopsida</taxon>
        <taxon>eudicotyledons</taxon>
        <taxon>Gunneridae</taxon>
        <taxon>Pentapetalae</taxon>
        <taxon>rosids</taxon>
        <taxon>malvids</taxon>
        <taxon>Brassicales</taxon>
        <taxon>Brassicaceae</taxon>
        <taxon>Brassiceae</taxon>
        <taxon>Brassica</taxon>
    </lineage>
</organism>
<feature type="transmembrane region" description="Helical" evidence="1">
    <location>
        <begin position="44"/>
        <end position="63"/>
    </location>
</feature>